<name>A0A4V2QBB9_9FIRM</name>
<accession>A0A4V2QBB9</accession>
<gene>
    <name evidence="2" type="ORF">EDD77_11553</name>
</gene>
<dbReference type="AlphaFoldDB" id="A0A4V2QBB9"/>
<dbReference type="EMBL" id="SLUM01000015">
    <property type="protein sequence ID" value="TCL55792.1"/>
    <property type="molecule type" value="Genomic_DNA"/>
</dbReference>
<keyword evidence="1" id="KW-1133">Transmembrane helix</keyword>
<feature type="transmembrane region" description="Helical" evidence="1">
    <location>
        <begin position="121"/>
        <end position="143"/>
    </location>
</feature>
<dbReference type="InterPro" id="IPR045691">
    <property type="entry name" value="DUF6056"/>
</dbReference>
<sequence>MRRSRFSFPPASRTLFWLLVAAAAAVMLLFNCLTPFVADDFTFAFSYRTGERLTGLWDVLQSQTWHYMTWSGRFLIKSLDQWFTIQPKLLFNVCNTLVYVGLALVVYLAAKGRQAPADPQLPLFIFLSFWMVSPVFGQTNLWMCGSFNYLWASFFCLAAGLPFALQLHSPLRRRPWLAPACFVAGLVGGWSSENTSAGLLVLMVLALFWQLFRERKAPLWMFTGLAGGLLGFALLILAPGNYQRQDAAPDPRGPVTILATRFLTALNMLWDYGLPLLVIFAVLFWLLWLQKPAPQVLFLPLALLAAGLGANFAMILSPVYYERSTHGVFVFLTAACAAALAGLDRSRLHGVLGGAAAGLALVACFQLLWAGYDIASFWMMHRTRESELLSLKQQGQTQVVSYSIECYTRWCSGYGLPDLRTDPEDWVCADMARYYGLESLSANEARTYPFPGRTNNALETGLPEES</sequence>
<feature type="transmembrane region" description="Helical" evidence="1">
    <location>
        <begin position="296"/>
        <end position="320"/>
    </location>
</feature>
<feature type="transmembrane region" description="Helical" evidence="1">
    <location>
        <begin position="149"/>
        <end position="167"/>
    </location>
</feature>
<dbReference type="OrthoDB" id="1661582at2"/>
<feature type="transmembrane region" description="Helical" evidence="1">
    <location>
        <begin position="89"/>
        <end position="109"/>
    </location>
</feature>
<feature type="transmembrane region" description="Helical" evidence="1">
    <location>
        <begin position="219"/>
        <end position="238"/>
    </location>
</feature>
<comment type="caution">
    <text evidence="2">The sequence shown here is derived from an EMBL/GenBank/DDBJ whole genome shotgun (WGS) entry which is preliminary data.</text>
</comment>
<evidence type="ECO:0000313" key="2">
    <source>
        <dbReference type="EMBL" id="TCL55792.1"/>
    </source>
</evidence>
<evidence type="ECO:0000256" key="1">
    <source>
        <dbReference type="SAM" id="Phobius"/>
    </source>
</evidence>
<reference evidence="2 3" key="1">
    <citation type="submission" date="2019-03" db="EMBL/GenBank/DDBJ databases">
        <title>Genomic Encyclopedia of Type Strains, Phase IV (KMG-IV): sequencing the most valuable type-strain genomes for metagenomic binning, comparative biology and taxonomic classification.</title>
        <authorList>
            <person name="Goeker M."/>
        </authorList>
    </citation>
    <scope>NUCLEOTIDE SEQUENCE [LARGE SCALE GENOMIC DNA]</scope>
    <source>
        <strain evidence="2 3">DSM 100451</strain>
    </source>
</reference>
<feature type="transmembrane region" description="Helical" evidence="1">
    <location>
        <begin position="350"/>
        <end position="372"/>
    </location>
</feature>
<dbReference type="Proteomes" id="UP000295184">
    <property type="component" value="Unassembled WGS sequence"/>
</dbReference>
<organism evidence="2 3">
    <name type="scientific">Allofournierella massiliensis</name>
    <dbReference type="NCBI Taxonomy" id="1650663"/>
    <lineage>
        <taxon>Bacteria</taxon>
        <taxon>Bacillati</taxon>
        <taxon>Bacillota</taxon>
        <taxon>Clostridia</taxon>
        <taxon>Eubacteriales</taxon>
        <taxon>Oscillospiraceae</taxon>
        <taxon>Allofournierella</taxon>
    </lineage>
</organism>
<keyword evidence="1" id="KW-0812">Transmembrane</keyword>
<feature type="transmembrane region" description="Helical" evidence="1">
    <location>
        <begin position="326"/>
        <end position="343"/>
    </location>
</feature>
<keyword evidence="1" id="KW-0472">Membrane</keyword>
<protein>
    <recommendedName>
        <fullName evidence="4">Glucosyltransferase GtrII-like protein</fullName>
    </recommendedName>
</protein>
<proteinExistence type="predicted"/>
<dbReference type="RefSeq" id="WP_058965377.1">
    <property type="nucleotide sequence ID" value="NZ_CABKVM010000018.1"/>
</dbReference>
<feature type="transmembrane region" description="Helical" evidence="1">
    <location>
        <begin position="272"/>
        <end position="289"/>
    </location>
</feature>
<evidence type="ECO:0000313" key="3">
    <source>
        <dbReference type="Proteomes" id="UP000295184"/>
    </source>
</evidence>
<dbReference type="STRING" id="1650663.GCA_001486665_02350"/>
<feature type="transmembrane region" description="Helical" evidence="1">
    <location>
        <begin position="196"/>
        <end position="212"/>
    </location>
</feature>
<evidence type="ECO:0008006" key="4">
    <source>
        <dbReference type="Google" id="ProtNLM"/>
    </source>
</evidence>
<dbReference type="Pfam" id="PF19528">
    <property type="entry name" value="DUF6056"/>
    <property type="match status" value="1"/>
</dbReference>